<dbReference type="InterPro" id="IPR001647">
    <property type="entry name" value="HTH_TetR"/>
</dbReference>
<dbReference type="GO" id="GO:0045892">
    <property type="term" value="P:negative regulation of DNA-templated transcription"/>
    <property type="evidence" value="ECO:0007669"/>
    <property type="project" value="InterPro"/>
</dbReference>
<dbReference type="InterPro" id="IPR004111">
    <property type="entry name" value="Repressor_TetR_C"/>
</dbReference>
<protein>
    <submittedName>
        <fullName evidence="6">TetR family transcriptional regulator</fullName>
    </submittedName>
</protein>
<keyword evidence="7" id="KW-1185">Reference proteome</keyword>
<comment type="caution">
    <text evidence="6">The sequence shown here is derived from an EMBL/GenBank/DDBJ whole genome shotgun (WGS) entry which is preliminary data.</text>
</comment>
<dbReference type="Gene3D" id="1.10.10.60">
    <property type="entry name" value="Homeodomain-like"/>
    <property type="match status" value="1"/>
</dbReference>
<feature type="DNA-binding region" description="H-T-H motif" evidence="4">
    <location>
        <begin position="42"/>
        <end position="61"/>
    </location>
</feature>
<dbReference type="SUPFAM" id="SSF46689">
    <property type="entry name" value="Homeodomain-like"/>
    <property type="match status" value="1"/>
</dbReference>
<evidence type="ECO:0000256" key="1">
    <source>
        <dbReference type="ARBA" id="ARBA00023015"/>
    </source>
</evidence>
<dbReference type="PANTHER" id="PTHR30055:SF151">
    <property type="entry name" value="TRANSCRIPTIONAL REGULATORY PROTEIN"/>
    <property type="match status" value="1"/>
</dbReference>
<sequence>MLELLWGLRAAPTRGPKATLNVDKIAAAALAIADADGIEAVSMQRVAEALDFTKMSLYRHVSAKSDLIALMIELAVEEPPDLRQVRGGWRPRLERWAHLLSATWETHPWLPGVTTGDRVMGPREVGWVEAAIAALAETPLPVAERMDVVTVISGHLRNTHGPDVAGTQPWHDSTHDELLRAYRERFPALEALDTRPVRRPRQTREFGLRCILDGVARTIETARPNYGESVRAP</sequence>
<dbReference type="Pfam" id="PF00440">
    <property type="entry name" value="TetR_N"/>
    <property type="match status" value="1"/>
</dbReference>
<dbReference type="InterPro" id="IPR036271">
    <property type="entry name" value="Tet_transcr_reg_TetR-rel_C_sf"/>
</dbReference>
<dbReference type="RefSeq" id="WP_239162574.1">
    <property type="nucleotide sequence ID" value="NZ_BOMV01000011.1"/>
</dbReference>
<keyword evidence="2 4" id="KW-0238">DNA-binding</keyword>
<dbReference type="Proteomes" id="UP000636960">
    <property type="component" value="Unassembled WGS sequence"/>
</dbReference>
<accession>A0A919MSY7</accession>
<evidence type="ECO:0000256" key="3">
    <source>
        <dbReference type="ARBA" id="ARBA00023163"/>
    </source>
</evidence>
<dbReference type="Gene3D" id="1.10.357.10">
    <property type="entry name" value="Tetracycline Repressor, domain 2"/>
    <property type="match status" value="1"/>
</dbReference>
<evidence type="ECO:0000313" key="7">
    <source>
        <dbReference type="Proteomes" id="UP000636960"/>
    </source>
</evidence>
<dbReference type="InterPro" id="IPR009057">
    <property type="entry name" value="Homeodomain-like_sf"/>
</dbReference>
<evidence type="ECO:0000256" key="2">
    <source>
        <dbReference type="ARBA" id="ARBA00023125"/>
    </source>
</evidence>
<dbReference type="InterPro" id="IPR050109">
    <property type="entry name" value="HTH-type_TetR-like_transc_reg"/>
</dbReference>
<organism evidence="6 7">
    <name type="scientific">Paractinoplanes rishiriensis</name>
    <dbReference type="NCBI Taxonomy" id="1050105"/>
    <lineage>
        <taxon>Bacteria</taxon>
        <taxon>Bacillati</taxon>
        <taxon>Actinomycetota</taxon>
        <taxon>Actinomycetes</taxon>
        <taxon>Micromonosporales</taxon>
        <taxon>Micromonosporaceae</taxon>
        <taxon>Paractinoplanes</taxon>
    </lineage>
</organism>
<dbReference type="PANTHER" id="PTHR30055">
    <property type="entry name" value="HTH-TYPE TRANSCRIPTIONAL REGULATOR RUTR"/>
    <property type="match status" value="1"/>
</dbReference>
<evidence type="ECO:0000313" key="6">
    <source>
        <dbReference type="EMBL" id="GIE94208.1"/>
    </source>
</evidence>
<proteinExistence type="predicted"/>
<dbReference type="AlphaFoldDB" id="A0A919MSY7"/>
<dbReference type="EMBL" id="BOMV01000011">
    <property type="protein sequence ID" value="GIE94208.1"/>
    <property type="molecule type" value="Genomic_DNA"/>
</dbReference>
<dbReference type="Pfam" id="PF02909">
    <property type="entry name" value="TetR_C_1"/>
    <property type="match status" value="1"/>
</dbReference>
<name>A0A919MSY7_9ACTN</name>
<keyword evidence="1" id="KW-0805">Transcription regulation</keyword>
<keyword evidence="3" id="KW-0804">Transcription</keyword>
<evidence type="ECO:0000256" key="4">
    <source>
        <dbReference type="PROSITE-ProRule" id="PRU00335"/>
    </source>
</evidence>
<dbReference type="GO" id="GO:0003700">
    <property type="term" value="F:DNA-binding transcription factor activity"/>
    <property type="evidence" value="ECO:0007669"/>
    <property type="project" value="TreeGrafter"/>
</dbReference>
<feature type="domain" description="HTH tetR-type" evidence="5">
    <location>
        <begin position="19"/>
        <end position="79"/>
    </location>
</feature>
<evidence type="ECO:0000259" key="5">
    <source>
        <dbReference type="PROSITE" id="PS50977"/>
    </source>
</evidence>
<dbReference type="GO" id="GO:0000976">
    <property type="term" value="F:transcription cis-regulatory region binding"/>
    <property type="evidence" value="ECO:0007669"/>
    <property type="project" value="TreeGrafter"/>
</dbReference>
<gene>
    <name evidence="6" type="ORF">Ari01nite_16730</name>
</gene>
<reference evidence="6" key="1">
    <citation type="submission" date="2021-01" db="EMBL/GenBank/DDBJ databases">
        <title>Whole genome shotgun sequence of Actinoplanes rishiriensis NBRC 108556.</title>
        <authorList>
            <person name="Komaki H."/>
            <person name="Tamura T."/>
        </authorList>
    </citation>
    <scope>NUCLEOTIDE SEQUENCE</scope>
    <source>
        <strain evidence="6">NBRC 108556</strain>
    </source>
</reference>
<dbReference type="PROSITE" id="PS50977">
    <property type="entry name" value="HTH_TETR_2"/>
    <property type="match status" value="1"/>
</dbReference>
<dbReference type="SUPFAM" id="SSF48498">
    <property type="entry name" value="Tetracyclin repressor-like, C-terminal domain"/>
    <property type="match status" value="1"/>
</dbReference>